<dbReference type="KEGG" id="tet:TTHERM_00426210"/>
<dbReference type="RefSeq" id="XP_001013799.2">
    <property type="nucleotide sequence ID" value="XM_001013799.2"/>
</dbReference>
<feature type="compositionally biased region" description="Polar residues" evidence="1">
    <location>
        <begin position="32"/>
        <end position="41"/>
    </location>
</feature>
<name>Q23AD8_TETTS</name>
<feature type="compositionally biased region" description="Low complexity" evidence="1">
    <location>
        <begin position="253"/>
        <end position="266"/>
    </location>
</feature>
<reference evidence="3" key="1">
    <citation type="journal article" date="2006" name="PLoS Biol.">
        <title>Macronuclear genome sequence of the ciliate Tetrahymena thermophila, a model eukaryote.</title>
        <authorList>
            <person name="Eisen J.A."/>
            <person name="Coyne R.S."/>
            <person name="Wu M."/>
            <person name="Wu D."/>
            <person name="Thiagarajan M."/>
            <person name="Wortman J.R."/>
            <person name="Badger J.H."/>
            <person name="Ren Q."/>
            <person name="Amedeo P."/>
            <person name="Jones K.M."/>
            <person name="Tallon L.J."/>
            <person name="Delcher A.L."/>
            <person name="Salzberg S.L."/>
            <person name="Silva J.C."/>
            <person name="Haas B.J."/>
            <person name="Majoros W.H."/>
            <person name="Farzad M."/>
            <person name="Carlton J.M."/>
            <person name="Smith R.K. Jr."/>
            <person name="Garg J."/>
            <person name="Pearlman R.E."/>
            <person name="Karrer K.M."/>
            <person name="Sun L."/>
            <person name="Manning G."/>
            <person name="Elde N.C."/>
            <person name="Turkewitz A.P."/>
            <person name="Asai D.J."/>
            <person name="Wilkes D.E."/>
            <person name="Wang Y."/>
            <person name="Cai H."/>
            <person name="Collins K."/>
            <person name="Stewart B.A."/>
            <person name="Lee S.R."/>
            <person name="Wilamowska K."/>
            <person name="Weinberg Z."/>
            <person name="Ruzzo W.L."/>
            <person name="Wloga D."/>
            <person name="Gaertig J."/>
            <person name="Frankel J."/>
            <person name="Tsao C.-C."/>
            <person name="Gorovsky M.A."/>
            <person name="Keeling P.J."/>
            <person name="Waller R.F."/>
            <person name="Patron N.J."/>
            <person name="Cherry J.M."/>
            <person name="Stover N.A."/>
            <person name="Krieger C.J."/>
            <person name="del Toro C."/>
            <person name="Ryder H.F."/>
            <person name="Williamson S.C."/>
            <person name="Barbeau R.A."/>
            <person name="Hamilton E.P."/>
            <person name="Orias E."/>
        </authorList>
    </citation>
    <scope>NUCLEOTIDE SEQUENCE [LARGE SCALE GENOMIC DNA]</scope>
    <source>
        <strain evidence="3">SB210</strain>
    </source>
</reference>
<organism evidence="2 3">
    <name type="scientific">Tetrahymena thermophila (strain SB210)</name>
    <dbReference type="NCBI Taxonomy" id="312017"/>
    <lineage>
        <taxon>Eukaryota</taxon>
        <taxon>Sar</taxon>
        <taxon>Alveolata</taxon>
        <taxon>Ciliophora</taxon>
        <taxon>Intramacronucleata</taxon>
        <taxon>Oligohymenophorea</taxon>
        <taxon>Hymenostomatida</taxon>
        <taxon>Tetrahymenina</taxon>
        <taxon>Tetrahymenidae</taxon>
        <taxon>Tetrahymena</taxon>
    </lineage>
</organism>
<feature type="region of interest" description="Disordered" evidence="1">
    <location>
        <begin position="606"/>
        <end position="637"/>
    </location>
</feature>
<keyword evidence="3" id="KW-1185">Reference proteome</keyword>
<feature type="region of interest" description="Disordered" evidence="1">
    <location>
        <begin position="241"/>
        <end position="266"/>
    </location>
</feature>
<feature type="region of interest" description="Disordered" evidence="1">
    <location>
        <begin position="471"/>
        <end position="496"/>
    </location>
</feature>
<feature type="compositionally biased region" description="Polar residues" evidence="1">
    <location>
        <begin position="1"/>
        <end position="10"/>
    </location>
</feature>
<evidence type="ECO:0000313" key="3">
    <source>
        <dbReference type="Proteomes" id="UP000009168"/>
    </source>
</evidence>
<dbReference type="Proteomes" id="UP000009168">
    <property type="component" value="Unassembled WGS sequence"/>
</dbReference>
<feature type="compositionally biased region" description="Low complexity" evidence="1">
    <location>
        <begin position="927"/>
        <end position="953"/>
    </location>
</feature>
<feature type="compositionally biased region" description="Low complexity" evidence="1">
    <location>
        <begin position="11"/>
        <end position="31"/>
    </location>
</feature>
<gene>
    <name evidence="2" type="ORF">TTHERM_00426210</name>
</gene>
<feature type="region of interest" description="Disordered" evidence="1">
    <location>
        <begin position="671"/>
        <end position="692"/>
    </location>
</feature>
<feature type="compositionally biased region" description="Polar residues" evidence="1">
    <location>
        <begin position="166"/>
        <end position="175"/>
    </location>
</feature>
<feature type="region of interest" description="Disordered" evidence="1">
    <location>
        <begin position="288"/>
        <end position="315"/>
    </location>
</feature>
<accession>Q23AD8</accession>
<feature type="compositionally biased region" description="Polar residues" evidence="1">
    <location>
        <begin position="615"/>
        <end position="625"/>
    </location>
</feature>
<dbReference type="GeneID" id="7846832"/>
<feature type="compositionally biased region" description="Basic and acidic residues" evidence="1">
    <location>
        <begin position="682"/>
        <end position="692"/>
    </location>
</feature>
<evidence type="ECO:0000313" key="2">
    <source>
        <dbReference type="EMBL" id="EAR93554.2"/>
    </source>
</evidence>
<dbReference type="HOGENOM" id="CLU_272797_0_0_1"/>
<sequence>MQNEQMKQPKQQNLQSLLNQSQSSSQANQSSKGRSNSIKQQNQNIDQLEHHHHQISSNINMQQNGTFNQQQVNQEQIFQSQNYNKKINEHSNSNMSNSQIQMMMANYQNNVNSPNQSLSNLQLQQLLNQHQNAGSSKNQMIQQLHQNSHNQLQQNYLQGSQKELSQINSGNNSMSFAFPSSNQSPNNSSNQHLSLIQFNIQQNLKNQKGRAFQGQQQQQYFQIQNQQQQQLQQNTNQLLNQQKKGEKFSQSISANTTTNAGNGNSNLINLMNKGKASLILQDNSLQGVSSPPKLFSPQSISQSQQQFSNHSQNTSTQYQNFINNNFPLLQQQQEQSQSQSQNTPHLSASAATIMNMMSGATNSVMPPTNKYINDLNLQKQMQNLQNPLLSQQLQVQQNKVNSQIGSKVSKTQSITLNKKSFADKSGLIQPSYINGTPTSSSGFQGSQDKSNVQNSSNFISHVNSQSQTLNNFNLSQSNNTQSKQNQGHQHYKSSTASSTLEILKSNQNQNQQNFNQSNVIQAQVQQLASKIQNTSKAKIQQNSFANRSINSEFQQTSQNQQNDKQFQLPQSTSIQNLINPISSIENYKSTIEAYKRMVENLNKQNDQNSNNQAQLKHQANHQQKPSIPIHQNHGSENQEIQTHLKSNNHTNNFQTDSQTNLNDLQDENVETNPKINSQQGHRYSESRQSHPKNYEDISVIAAKYTNLGSALNNNIKQQPINANNSSYYNNQVITNNNNNNNTAAASSQINKSSGDITDIKVSSLRQIDQDDIKSSNPSQTNLQSSGIHSYNNTAANIYGSFNQQNQQIPNNRNSENLHLKQSLVETPSSSTTQSHLKQSKLSNLLKFQFNNQNEFTQNQVNLNGLSMGTNSGSIVGKKKKSDTIIGISQITGNTSNIRRTPSNSITQNPLLFGTSSQSSQQNIFNVNSPSHLSQQSQQSQSNQNQNESQKMSQTIPQHHHSFQLNLNKTKQLFSNASPAIESANIGSTSSQNNNPQQLQINSAKLDSNNQKNINQIYSNSFATGTLETNHFRPSSTMSASKLKHQNIITPSKSFSQISPLPLDHSRVSTMRSNYWIQNTPQLFVKAYFMDTKYYSEYIQSLNNYVDFVTNIKHPYIFDDNLQKDHKKAKSHKVSSVLIGFQIPQENDSTKNVRGVIDNINNKNFSKWKENMDQKLAQLTKNQNLNNNHNNSTNNSVQMNKLPNKIEQQQQQQQQNQQTIPNINQMKNLLQQNNISKIQKGIQLQQQNLNQQQQLQYQLAAIQDQ</sequence>
<dbReference type="EMBL" id="GG662724">
    <property type="protein sequence ID" value="EAR93554.2"/>
    <property type="molecule type" value="Genomic_DNA"/>
</dbReference>
<feature type="compositionally biased region" description="Polar residues" evidence="1">
    <location>
        <begin position="671"/>
        <end position="681"/>
    </location>
</feature>
<feature type="compositionally biased region" description="Low complexity" evidence="1">
    <location>
        <begin position="179"/>
        <end position="190"/>
    </location>
</feature>
<feature type="region of interest" description="Disordered" evidence="1">
    <location>
        <begin position="1"/>
        <end position="41"/>
    </location>
</feature>
<feature type="region of interest" description="Disordered" evidence="1">
    <location>
        <begin position="893"/>
        <end position="959"/>
    </location>
</feature>
<feature type="compositionally biased region" description="Low complexity" evidence="1">
    <location>
        <begin position="295"/>
        <end position="315"/>
    </location>
</feature>
<dbReference type="InParanoid" id="Q23AD8"/>
<proteinExistence type="predicted"/>
<feature type="region of interest" description="Disordered" evidence="1">
    <location>
        <begin position="166"/>
        <end position="190"/>
    </location>
</feature>
<dbReference type="AlphaFoldDB" id="Q23AD8"/>
<protein>
    <submittedName>
        <fullName evidence="2">Uncharacterized protein</fullName>
    </submittedName>
</protein>
<feature type="compositionally biased region" description="Polar residues" evidence="1">
    <location>
        <begin position="893"/>
        <end position="926"/>
    </location>
</feature>
<feature type="compositionally biased region" description="Polar residues" evidence="1">
    <location>
        <begin position="431"/>
        <end position="454"/>
    </location>
</feature>
<feature type="region of interest" description="Disordered" evidence="1">
    <location>
        <begin position="427"/>
        <end position="454"/>
    </location>
</feature>
<feature type="compositionally biased region" description="Low complexity" evidence="1">
    <location>
        <begin position="473"/>
        <end position="486"/>
    </location>
</feature>
<evidence type="ECO:0000256" key="1">
    <source>
        <dbReference type="SAM" id="MobiDB-lite"/>
    </source>
</evidence>
<dbReference type="STRING" id="312017.Q23AD8"/>